<protein>
    <submittedName>
        <fullName evidence="1">CRISPR-associated protein Cse2</fullName>
    </submittedName>
</protein>
<accession>A0A0J6XP64</accession>
<gene>
    <name evidence="1" type="ORF">ACS04_20365</name>
</gene>
<dbReference type="STRING" id="66430.ACS04_20365"/>
<dbReference type="InterPro" id="IPR038287">
    <property type="entry name" value="Cse2_sf"/>
</dbReference>
<dbReference type="InterPro" id="IPR013382">
    <property type="entry name" value="CRISPR-assoc_prot_Cse2"/>
</dbReference>
<comment type="caution">
    <text evidence="1">The sequence shown here is derived from an EMBL/GenBank/DDBJ whole genome shotgun (WGS) entry which is preliminary data.</text>
</comment>
<proteinExistence type="predicted"/>
<evidence type="ECO:0000313" key="2">
    <source>
        <dbReference type="Proteomes" id="UP000035932"/>
    </source>
</evidence>
<dbReference type="Proteomes" id="UP000035932">
    <property type="component" value="Unassembled WGS sequence"/>
</dbReference>
<name>A0A0J6XP64_9ACTN</name>
<reference evidence="1 2" key="1">
    <citation type="submission" date="2015-06" db="EMBL/GenBank/DDBJ databases">
        <title>Recapitulation of the evolution of biosynthetic gene clusters reveals hidden chemical diversity on bacterial genomes.</title>
        <authorList>
            <person name="Cruz-Morales P."/>
            <person name="Martinez-Guerrero C."/>
            <person name="Morales-Escalante M.A."/>
            <person name="Yanez-Guerra L.A."/>
            <person name="Kopp J.F."/>
            <person name="Feldmann J."/>
            <person name="Ramos-Aboites H.E."/>
            <person name="Barona-Gomez F."/>
        </authorList>
    </citation>
    <scope>NUCLEOTIDE SEQUENCE [LARGE SCALE GENOMIC DNA]</scope>
    <source>
        <strain evidence="1 2">ATCC 31245</strain>
    </source>
</reference>
<dbReference type="PATRIC" id="fig|66430.4.peg.6910"/>
<sequence length="216" mass="24654">MPSRGTEPSSRLDTALTEEDHTRQRIWHRYIAADGTWRRTSGSPADKRPPGEDLAVLRKGLGRPAGTVLEMFAFYTCPIDDFAARRGEVSLAQEAEHMALALYGLHQQSQDRPMHRDAVGLGRAMLELRRHDRTSEAAVDGRFQQTFSATSSQALQLRLRGLITQLRDIKQPLDYNQLANDILHWNRPDSRTRVRRRWGLDYYAWTQKPAAAPPRP</sequence>
<evidence type="ECO:0000313" key="1">
    <source>
        <dbReference type="EMBL" id="KMO96042.1"/>
    </source>
</evidence>
<dbReference type="EMBL" id="LFML01000079">
    <property type="protein sequence ID" value="KMO96042.1"/>
    <property type="molecule type" value="Genomic_DNA"/>
</dbReference>
<dbReference type="AlphaFoldDB" id="A0A0J6XP64"/>
<dbReference type="Gene3D" id="1.10.520.40">
    <property type="entry name" value="CRISPR-associated protein Cse2"/>
    <property type="match status" value="1"/>
</dbReference>
<dbReference type="Pfam" id="PF09485">
    <property type="entry name" value="CRISPR_Cse2"/>
    <property type="match status" value="1"/>
</dbReference>
<dbReference type="CDD" id="cd09731">
    <property type="entry name" value="Cse2_I-E"/>
    <property type="match status" value="1"/>
</dbReference>
<keyword evidence="2" id="KW-1185">Reference proteome</keyword>
<dbReference type="NCBIfam" id="TIGR02548">
    <property type="entry name" value="casB_cse2"/>
    <property type="match status" value="1"/>
</dbReference>
<organism evidence="1 2">
    <name type="scientific">Streptomyces roseus</name>
    <dbReference type="NCBI Taxonomy" id="66430"/>
    <lineage>
        <taxon>Bacteria</taxon>
        <taxon>Bacillati</taxon>
        <taxon>Actinomycetota</taxon>
        <taxon>Actinomycetes</taxon>
        <taxon>Kitasatosporales</taxon>
        <taxon>Streptomycetaceae</taxon>
        <taxon>Streptomyces</taxon>
    </lineage>
</organism>